<dbReference type="Pfam" id="PF06429">
    <property type="entry name" value="Flg_bbr_C"/>
    <property type="match status" value="1"/>
</dbReference>
<proteinExistence type="inferred from homology"/>
<evidence type="ECO:0000256" key="5">
    <source>
        <dbReference type="ARBA" id="ARBA00022525"/>
    </source>
</evidence>
<dbReference type="Proteomes" id="UP000192342">
    <property type="component" value="Unassembled WGS sequence"/>
</dbReference>
<dbReference type="AlphaFoldDB" id="A0A1Y1SG85"/>
<dbReference type="PRINTS" id="PR01005">
    <property type="entry name" value="FLGHOOKAP1"/>
</dbReference>
<comment type="similarity">
    <text evidence="3 7">Belongs to the flagella basal body rod proteins family.</text>
</comment>
<evidence type="ECO:0000259" key="8">
    <source>
        <dbReference type="Pfam" id="PF00460"/>
    </source>
</evidence>
<dbReference type="RefSeq" id="WP_083559292.1">
    <property type="nucleotide sequence ID" value="NZ_AQQV01000001.1"/>
</dbReference>
<dbReference type="PROSITE" id="PS00588">
    <property type="entry name" value="FLAGELLA_BB_ROD"/>
    <property type="match status" value="1"/>
</dbReference>
<evidence type="ECO:0000256" key="7">
    <source>
        <dbReference type="RuleBase" id="RU362065"/>
    </source>
</evidence>
<accession>A0A1Y1SG85</accession>
<dbReference type="InterPro" id="IPR002371">
    <property type="entry name" value="FlgK"/>
</dbReference>
<dbReference type="InterPro" id="IPR001444">
    <property type="entry name" value="Flag_bb_rod_N"/>
</dbReference>
<dbReference type="EMBL" id="AQQV01000001">
    <property type="protein sequence ID" value="ORE88667.1"/>
    <property type="molecule type" value="Genomic_DNA"/>
</dbReference>
<dbReference type="PANTHER" id="PTHR30033:SF1">
    <property type="entry name" value="FLAGELLAR HOOK-ASSOCIATED PROTEIN 1"/>
    <property type="match status" value="1"/>
</dbReference>
<dbReference type="InterPro" id="IPR010930">
    <property type="entry name" value="Flg_bb/hook_C_dom"/>
</dbReference>
<dbReference type="GO" id="GO:0005198">
    <property type="term" value="F:structural molecule activity"/>
    <property type="evidence" value="ECO:0007669"/>
    <property type="project" value="UniProtKB-UniRule"/>
</dbReference>
<dbReference type="GO" id="GO:0005576">
    <property type="term" value="C:extracellular region"/>
    <property type="evidence" value="ECO:0007669"/>
    <property type="project" value="UniProtKB-SubCell"/>
</dbReference>
<comment type="caution">
    <text evidence="11">The sequence shown here is derived from an EMBL/GenBank/DDBJ whole genome shotgun (WGS) entry which is preliminary data.</text>
</comment>
<feature type="domain" description="Flagellar basal-body/hook protein C-terminal" evidence="9">
    <location>
        <begin position="412"/>
        <end position="448"/>
    </location>
</feature>
<keyword evidence="12" id="KW-1185">Reference proteome</keyword>
<sequence length="452" mass="46228">MSGLLGIGTSALLANQRALAVTGNNIANANTEGYSRQRVDFSARHVPGQMLGQGVESGLIERYTDSFANQRLTQSVSSHASVASGADLAGRLDLLLSDPATGLSDPLRAFVDAVDAWAADPNATETRVQLLGQAETMAQRFGQVQDGLDSFTQEINTRVGGAVDRINTLSQNIAELNDQIALNGGLGSGQQPNGLLDERDRLVNELASLIDVQTVPQDDGSLNVMVGNGQGLVVGKQTSLIGIEPGATPVDPVSVTVAGSDISAQISGGELGGLMAFRRDVLEPAQQDLSALAQGLADTVNAAQAAGVDASGVAGTALFATSPPSARLEVLLDDPQALASAPAGAAAGSGDNSNALALADALRSPAVNGLSLQDAHVALVSGVGSSARRLEATETAEAALMANNLELRDAVSGVNLDEEAANMLRYQQAYQAAAQIIATANEMFESLLAAAR</sequence>
<dbReference type="SUPFAM" id="SSF64518">
    <property type="entry name" value="Phase 1 flagellin"/>
    <property type="match status" value="1"/>
</dbReference>
<dbReference type="OrthoDB" id="9802553at2"/>
<evidence type="ECO:0000259" key="10">
    <source>
        <dbReference type="Pfam" id="PF22638"/>
    </source>
</evidence>
<name>A0A1Y1SG85_9GAMM</name>
<evidence type="ECO:0000256" key="2">
    <source>
        <dbReference type="ARBA" id="ARBA00004613"/>
    </source>
</evidence>
<evidence type="ECO:0000256" key="6">
    <source>
        <dbReference type="ARBA" id="ARBA00023143"/>
    </source>
</evidence>
<dbReference type="Pfam" id="PF22638">
    <property type="entry name" value="FlgK_D1"/>
    <property type="match status" value="1"/>
</dbReference>
<dbReference type="STRING" id="1317117.ATO7_02290"/>
<evidence type="ECO:0000313" key="11">
    <source>
        <dbReference type="EMBL" id="ORE88667.1"/>
    </source>
</evidence>
<keyword evidence="11" id="KW-0969">Cilium</keyword>
<keyword evidence="11" id="KW-0282">Flagellum</keyword>
<dbReference type="Pfam" id="PF00460">
    <property type="entry name" value="Flg_bb_rod"/>
    <property type="match status" value="1"/>
</dbReference>
<protein>
    <recommendedName>
        <fullName evidence="4 7">Flagellar hook-associated protein 1</fullName>
        <shortName evidence="7">HAP1</shortName>
    </recommendedName>
</protein>
<keyword evidence="5 7" id="KW-0964">Secreted</keyword>
<dbReference type="NCBIfam" id="TIGR02492">
    <property type="entry name" value="flgK_ends"/>
    <property type="match status" value="1"/>
</dbReference>
<evidence type="ECO:0000259" key="9">
    <source>
        <dbReference type="Pfam" id="PF06429"/>
    </source>
</evidence>
<reference evidence="11 12" key="1">
    <citation type="submission" date="2013-04" db="EMBL/GenBank/DDBJ databases">
        <title>Oceanococcus atlanticus 22II-S10r2 Genome Sequencing.</title>
        <authorList>
            <person name="Lai Q."/>
            <person name="Li G."/>
            <person name="Shao Z."/>
        </authorList>
    </citation>
    <scope>NUCLEOTIDE SEQUENCE [LARGE SCALE GENOMIC DNA]</scope>
    <source>
        <strain evidence="11 12">22II-S10r2</strain>
    </source>
</reference>
<dbReference type="InterPro" id="IPR053927">
    <property type="entry name" value="FlgK_helical"/>
</dbReference>
<evidence type="ECO:0000256" key="4">
    <source>
        <dbReference type="ARBA" id="ARBA00016244"/>
    </source>
</evidence>
<dbReference type="InterPro" id="IPR019776">
    <property type="entry name" value="Flagellar_basal_body_rod_CS"/>
</dbReference>
<organism evidence="11 12">
    <name type="scientific">Oceanococcus atlanticus</name>
    <dbReference type="NCBI Taxonomy" id="1317117"/>
    <lineage>
        <taxon>Bacteria</taxon>
        <taxon>Pseudomonadati</taxon>
        <taxon>Pseudomonadota</taxon>
        <taxon>Gammaproteobacteria</taxon>
        <taxon>Chromatiales</taxon>
        <taxon>Oceanococcaceae</taxon>
        <taxon>Oceanococcus</taxon>
    </lineage>
</organism>
<feature type="domain" description="Flagellar basal body rod protein N-terminal" evidence="8">
    <location>
        <begin position="7"/>
        <end position="34"/>
    </location>
</feature>
<comment type="subcellular location">
    <subcellularLocation>
        <location evidence="1 7">Bacterial flagellum</location>
    </subcellularLocation>
    <subcellularLocation>
        <location evidence="2 7">Secreted</location>
    </subcellularLocation>
</comment>
<gene>
    <name evidence="7" type="primary">flgK</name>
    <name evidence="11" type="ORF">ATO7_02290</name>
</gene>
<feature type="domain" description="Flagellar hook-associated protein FlgK helical" evidence="10">
    <location>
        <begin position="90"/>
        <end position="319"/>
    </location>
</feature>
<keyword evidence="11" id="KW-0966">Cell projection</keyword>
<dbReference type="PANTHER" id="PTHR30033">
    <property type="entry name" value="FLAGELLAR HOOK-ASSOCIATED PROTEIN 1"/>
    <property type="match status" value="1"/>
</dbReference>
<evidence type="ECO:0000313" key="12">
    <source>
        <dbReference type="Proteomes" id="UP000192342"/>
    </source>
</evidence>
<evidence type="ECO:0000256" key="3">
    <source>
        <dbReference type="ARBA" id="ARBA00009677"/>
    </source>
</evidence>
<keyword evidence="6 7" id="KW-0975">Bacterial flagellum</keyword>
<dbReference type="GO" id="GO:0044780">
    <property type="term" value="P:bacterial-type flagellum assembly"/>
    <property type="evidence" value="ECO:0007669"/>
    <property type="project" value="InterPro"/>
</dbReference>
<evidence type="ECO:0000256" key="1">
    <source>
        <dbReference type="ARBA" id="ARBA00004365"/>
    </source>
</evidence>
<dbReference type="GO" id="GO:0009424">
    <property type="term" value="C:bacterial-type flagellum hook"/>
    <property type="evidence" value="ECO:0007669"/>
    <property type="project" value="UniProtKB-UniRule"/>
</dbReference>